<dbReference type="Proteomes" id="UP000887564">
    <property type="component" value="Unplaced"/>
</dbReference>
<evidence type="ECO:0000313" key="3">
    <source>
        <dbReference type="WBParaSite" id="PEQ_0000090001-mRNA-1"/>
    </source>
</evidence>
<feature type="region of interest" description="Disordered" evidence="1">
    <location>
        <begin position="48"/>
        <end position="71"/>
    </location>
</feature>
<feature type="compositionally biased region" description="Basic residues" evidence="1">
    <location>
        <begin position="58"/>
        <end position="71"/>
    </location>
</feature>
<organism evidence="2 3">
    <name type="scientific">Parascaris equorum</name>
    <name type="common">Equine roundworm</name>
    <dbReference type="NCBI Taxonomy" id="6256"/>
    <lineage>
        <taxon>Eukaryota</taxon>
        <taxon>Metazoa</taxon>
        <taxon>Ecdysozoa</taxon>
        <taxon>Nematoda</taxon>
        <taxon>Chromadorea</taxon>
        <taxon>Rhabditida</taxon>
        <taxon>Spirurina</taxon>
        <taxon>Ascaridomorpha</taxon>
        <taxon>Ascaridoidea</taxon>
        <taxon>Ascarididae</taxon>
        <taxon>Parascaris</taxon>
    </lineage>
</organism>
<dbReference type="AlphaFoldDB" id="A0A914R880"/>
<proteinExistence type="predicted"/>
<name>A0A914R880_PAREQ</name>
<evidence type="ECO:0000313" key="2">
    <source>
        <dbReference type="Proteomes" id="UP000887564"/>
    </source>
</evidence>
<keyword evidence="2" id="KW-1185">Reference proteome</keyword>
<reference evidence="3" key="1">
    <citation type="submission" date="2022-11" db="UniProtKB">
        <authorList>
            <consortium name="WormBaseParasite"/>
        </authorList>
    </citation>
    <scope>IDENTIFICATION</scope>
</reference>
<sequence>MEDSQPSRGRTYVKFAKQLKEAARLVESSTYITEPWKESILKEVLRPASKRSSIAKQRNQRPFRRKKLDCR</sequence>
<dbReference type="WBParaSite" id="PEQ_0000090001-mRNA-1">
    <property type="protein sequence ID" value="PEQ_0000090001-mRNA-1"/>
    <property type="gene ID" value="PEQ_0000090001"/>
</dbReference>
<protein>
    <submittedName>
        <fullName evidence="3">Uncharacterized protein</fullName>
    </submittedName>
</protein>
<evidence type="ECO:0000256" key="1">
    <source>
        <dbReference type="SAM" id="MobiDB-lite"/>
    </source>
</evidence>
<accession>A0A914R880</accession>